<keyword evidence="7" id="KW-0969">Cilium</keyword>
<feature type="coiled-coil region" evidence="5">
    <location>
        <begin position="9"/>
        <end position="72"/>
    </location>
</feature>
<comment type="caution">
    <text evidence="7">The sequence shown here is derived from an EMBL/GenBank/DDBJ whole genome shotgun (WGS) entry which is preliminary data.</text>
</comment>
<organism evidence="7 8">
    <name type="scientific">Acidovorax soli</name>
    <dbReference type="NCBI Taxonomy" id="592050"/>
    <lineage>
        <taxon>Bacteria</taxon>
        <taxon>Pseudomonadati</taxon>
        <taxon>Pseudomonadota</taxon>
        <taxon>Betaproteobacteria</taxon>
        <taxon>Burkholderiales</taxon>
        <taxon>Comamonadaceae</taxon>
        <taxon>Acidovorax</taxon>
    </lineage>
</organism>
<dbReference type="GO" id="GO:0071973">
    <property type="term" value="P:bacterial-type flagellum-dependent cell motility"/>
    <property type="evidence" value="ECO:0007669"/>
    <property type="project" value="InterPro"/>
</dbReference>
<dbReference type="InterPro" id="IPR001492">
    <property type="entry name" value="Flagellin"/>
</dbReference>
<name>A0A7X0PII0_9BURK</name>
<dbReference type="NCBIfam" id="TIGR02550">
    <property type="entry name" value="flagell_flgL"/>
    <property type="match status" value="1"/>
</dbReference>
<comment type="subcellular location">
    <subcellularLocation>
        <location evidence="1">Bacterial flagellum</location>
    </subcellularLocation>
    <subcellularLocation>
        <location evidence="2">Secreted</location>
    </subcellularLocation>
</comment>
<evidence type="ECO:0000313" key="8">
    <source>
        <dbReference type="Proteomes" id="UP000575083"/>
    </source>
</evidence>
<dbReference type="Pfam" id="PF00669">
    <property type="entry name" value="Flagellin_N"/>
    <property type="match status" value="1"/>
</dbReference>
<keyword evidence="8" id="KW-1185">Reference proteome</keyword>
<protein>
    <submittedName>
        <fullName evidence="7">Flagellar hook-associated protein 3 FlgL</fullName>
    </submittedName>
</protein>
<dbReference type="AlphaFoldDB" id="A0A7X0PII0"/>
<evidence type="ECO:0000256" key="3">
    <source>
        <dbReference type="ARBA" id="ARBA00005709"/>
    </source>
</evidence>
<dbReference type="PANTHER" id="PTHR42792">
    <property type="entry name" value="FLAGELLIN"/>
    <property type="match status" value="1"/>
</dbReference>
<comment type="similarity">
    <text evidence="3">Belongs to the bacterial flagellin family.</text>
</comment>
<dbReference type="EMBL" id="JACHLK010000013">
    <property type="protein sequence ID" value="MBB6562526.1"/>
    <property type="molecule type" value="Genomic_DNA"/>
</dbReference>
<evidence type="ECO:0000256" key="5">
    <source>
        <dbReference type="SAM" id="Coils"/>
    </source>
</evidence>
<evidence type="ECO:0000256" key="2">
    <source>
        <dbReference type="ARBA" id="ARBA00004613"/>
    </source>
</evidence>
<dbReference type="PANTHER" id="PTHR42792:SF1">
    <property type="entry name" value="FLAGELLAR HOOK-ASSOCIATED PROTEIN 3"/>
    <property type="match status" value="1"/>
</dbReference>
<dbReference type="GO" id="GO:0005198">
    <property type="term" value="F:structural molecule activity"/>
    <property type="evidence" value="ECO:0007669"/>
    <property type="project" value="InterPro"/>
</dbReference>
<keyword evidence="7" id="KW-0282">Flagellum</keyword>
<proteinExistence type="inferred from homology"/>
<evidence type="ECO:0000313" key="7">
    <source>
        <dbReference type="EMBL" id="MBB6562526.1"/>
    </source>
</evidence>
<keyword evidence="4" id="KW-0975">Bacterial flagellum</keyword>
<sequence>MRISSTQYHATMNQALQNANARLEHVMKQMASGQRYLLPSDNPVANVRLSRMVREEATLTQYRDNIAALKTRLTQNETTLGSTVKDMLDARDLMVWAADGANASEDLQAMSSSLAALRDSLFYTANTKDQEGRSLFSGTLTNAPTITDNGAGASPRYQFTGNTARQAVVVGEGITQAANVSLDEMDDLLNQLDTAANTLSVPGVSANNPATRAVVAATLQSLDDTLSSVNGKIAGLGGAQNILDTLDSNHGSVSVANQQSMITLGQLDYGEAATRLSAYSTALQATQKSYSKVSGLSLFDLI</sequence>
<gene>
    <name evidence="7" type="ORF">HNP48_005239</name>
</gene>
<accession>A0A7X0PII0</accession>
<dbReference type="RefSeq" id="WP_184862632.1">
    <property type="nucleotide sequence ID" value="NZ_JACHLK010000013.1"/>
</dbReference>
<dbReference type="InterPro" id="IPR001029">
    <property type="entry name" value="Flagellin_N"/>
</dbReference>
<dbReference type="Proteomes" id="UP000575083">
    <property type="component" value="Unassembled WGS sequence"/>
</dbReference>
<dbReference type="GO" id="GO:0009424">
    <property type="term" value="C:bacterial-type flagellum hook"/>
    <property type="evidence" value="ECO:0007669"/>
    <property type="project" value="InterPro"/>
</dbReference>
<dbReference type="SUPFAM" id="SSF64518">
    <property type="entry name" value="Phase 1 flagellin"/>
    <property type="match status" value="1"/>
</dbReference>
<reference evidence="7 8" key="1">
    <citation type="submission" date="2020-08" db="EMBL/GenBank/DDBJ databases">
        <title>Functional genomics of gut bacteria from endangered species of beetles.</title>
        <authorList>
            <person name="Carlos-Shanley C."/>
        </authorList>
    </citation>
    <scope>NUCLEOTIDE SEQUENCE [LARGE SCALE GENOMIC DNA]</scope>
    <source>
        <strain evidence="7 8">S00198</strain>
    </source>
</reference>
<evidence type="ECO:0000256" key="4">
    <source>
        <dbReference type="ARBA" id="ARBA00023143"/>
    </source>
</evidence>
<evidence type="ECO:0000259" key="6">
    <source>
        <dbReference type="Pfam" id="PF00669"/>
    </source>
</evidence>
<feature type="domain" description="Flagellin N-terminal" evidence="6">
    <location>
        <begin position="3"/>
        <end position="140"/>
    </location>
</feature>
<dbReference type="Gene3D" id="1.20.1330.10">
    <property type="entry name" value="f41 fragment of flagellin, N-terminal domain"/>
    <property type="match status" value="1"/>
</dbReference>
<dbReference type="GO" id="GO:0005576">
    <property type="term" value="C:extracellular region"/>
    <property type="evidence" value="ECO:0007669"/>
    <property type="project" value="UniProtKB-SubCell"/>
</dbReference>
<dbReference type="InterPro" id="IPR013384">
    <property type="entry name" value="Flagell_FlgL"/>
</dbReference>
<evidence type="ECO:0000256" key="1">
    <source>
        <dbReference type="ARBA" id="ARBA00004365"/>
    </source>
</evidence>
<keyword evidence="7" id="KW-0966">Cell projection</keyword>
<keyword evidence="5" id="KW-0175">Coiled coil</keyword>